<dbReference type="PROSITE" id="PS51986">
    <property type="entry name" value="GS_BETA_GRASP"/>
    <property type="match status" value="1"/>
</dbReference>
<feature type="domain" description="GS catalytic" evidence="4">
    <location>
        <begin position="187"/>
        <end position="620"/>
    </location>
</feature>
<dbReference type="SUPFAM" id="SSF55931">
    <property type="entry name" value="Glutamine synthetase/guanido kinase"/>
    <property type="match status" value="1"/>
</dbReference>
<dbReference type="AlphaFoldDB" id="A0A1U7CMJ2"/>
<dbReference type="Pfam" id="PF12437">
    <property type="entry name" value="GSIII_N"/>
    <property type="match status" value="1"/>
</dbReference>
<evidence type="ECO:0000313" key="6">
    <source>
        <dbReference type="Proteomes" id="UP000186309"/>
    </source>
</evidence>
<evidence type="ECO:0000256" key="2">
    <source>
        <dbReference type="RuleBase" id="RU000384"/>
    </source>
</evidence>
<dbReference type="InterPro" id="IPR008146">
    <property type="entry name" value="Gln_synth_cat_dom"/>
</dbReference>
<dbReference type="OrthoDB" id="9807095at2"/>
<dbReference type="InterPro" id="IPR027303">
    <property type="entry name" value="Gln_synth_gly_rich_site"/>
</dbReference>
<dbReference type="Pfam" id="PF18318">
    <property type="entry name" value="Gln-synt_C-ter"/>
    <property type="match status" value="1"/>
</dbReference>
<evidence type="ECO:0000259" key="3">
    <source>
        <dbReference type="PROSITE" id="PS51986"/>
    </source>
</evidence>
<reference evidence="6" key="1">
    <citation type="submission" date="2016-12" db="EMBL/GenBank/DDBJ databases">
        <title>Comparative genomics of four Isosphaeraceae planctomycetes: a common pool of plasmids and glycoside hydrolase genes.</title>
        <authorList>
            <person name="Ivanova A."/>
        </authorList>
    </citation>
    <scope>NUCLEOTIDE SEQUENCE [LARGE SCALE GENOMIC DNA]</scope>
    <source>
        <strain evidence="6">PX4</strain>
    </source>
</reference>
<dbReference type="InterPro" id="IPR052725">
    <property type="entry name" value="GS_Type-3"/>
</dbReference>
<sequence length="728" mass="79873">MEHKSAYDSAVEAITSWSNLGRRAPKSVTPVCQLFGINVFSDDVMRARLPENVYKTLRATVQKGAPLDPSIADVVATAMKEWAMERGATHYTHWFQPMTGLTAEKHDSFLSPTEAGTAVAEFSGKELVRGEPDASSFPSGGIRSTFEARGYTAWDPTSPAFILDNPNGTTLCIPTAFCSWTGEALDKKTPLLRSVEALSHQAVRILKLFGSTAERVSTTAGPEQEYFLIDKNFYYARPDLINAGRTLFGAKPPKGQEMEDHYFGSIPERVLACMLETETELYKLGVPVKTRHNEVSPAQYEIAPVFESANVATDHNMLVMESLKRIADRYGLQALLHEKPFAGVNGSGKHVNWSMSDDLGNNLLRPGDTPHDNAQFLIFLAAVIRAVSRHGDLLRVAVAHAGNDHRLGANEAPPAIISIFLGDMLEDIVEQIEKGGAKSAKSGGELKIGVSVLPTLPRDPGDRNRTSPFAFTGNKFEFRACGSAQSIAGPIVVLNSIVAESLDYMATQLEQAVAPGKDLNAEIQKLLQSVIKESRWIVFNGDNYSEAWHAEAEKRGLPNRRSTIDSLPDLVSPKAVELFTKYKIFTERELHSRYEIFLEGYRKTIAIESQLTLQMASRMILPAALRYQSVIASAVANLKAAGATVPKHQTALLNEIVHAIDELQSASDRLSDVIDEHPKGDSLDHAKHSRDVVIPAMNAVRAAGDILETLVASDLWPLPTYQEMLFIK</sequence>
<name>A0A1U7CMJ2_9BACT</name>
<dbReference type="InterPro" id="IPR022147">
    <property type="entry name" value="GSIII_N"/>
</dbReference>
<dbReference type="Pfam" id="PF00120">
    <property type="entry name" value="Gln-synt_C"/>
    <property type="match status" value="1"/>
</dbReference>
<organism evidence="5 6">
    <name type="scientific">Paludisphaera borealis</name>
    <dbReference type="NCBI Taxonomy" id="1387353"/>
    <lineage>
        <taxon>Bacteria</taxon>
        <taxon>Pseudomonadati</taxon>
        <taxon>Planctomycetota</taxon>
        <taxon>Planctomycetia</taxon>
        <taxon>Isosphaerales</taxon>
        <taxon>Isosphaeraceae</taxon>
        <taxon>Paludisphaera</taxon>
    </lineage>
</organism>
<dbReference type="EMBL" id="CP019082">
    <property type="protein sequence ID" value="APW60128.1"/>
    <property type="molecule type" value="Genomic_DNA"/>
</dbReference>
<dbReference type="EC" id="6.3.1.2" evidence="5"/>
<dbReference type="PANTHER" id="PTHR42974:SF1">
    <property type="entry name" value="TYPE-3 GLUTAMINE SYNTHETASE"/>
    <property type="match status" value="1"/>
</dbReference>
<dbReference type="SMART" id="SM01230">
    <property type="entry name" value="Gln-synt_C"/>
    <property type="match status" value="1"/>
</dbReference>
<feature type="domain" description="GS beta-grasp" evidence="3">
    <location>
        <begin position="89"/>
        <end position="182"/>
    </location>
</feature>
<protein>
    <submittedName>
        <fullName evidence="5">Glutamine synthetase</fullName>
        <ecNumber evidence="5">6.3.1.2</ecNumber>
    </submittedName>
</protein>
<evidence type="ECO:0000313" key="5">
    <source>
        <dbReference type="EMBL" id="APW60128.1"/>
    </source>
</evidence>
<dbReference type="InterPro" id="IPR008147">
    <property type="entry name" value="Gln_synt_N"/>
</dbReference>
<keyword evidence="5" id="KW-0436">Ligase</keyword>
<gene>
    <name evidence="5" type="primary">glnA_2</name>
    <name evidence="5" type="ORF">BSF38_01592</name>
</gene>
<dbReference type="PROSITE" id="PS51987">
    <property type="entry name" value="GS_CATALYTIC"/>
    <property type="match status" value="1"/>
</dbReference>
<dbReference type="PROSITE" id="PS00181">
    <property type="entry name" value="GLNA_ATP"/>
    <property type="match status" value="1"/>
</dbReference>
<dbReference type="GO" id="GO:0006542">
    <property type="term" value="P:glutamine biosynthetic process"/>
    <property type="evidence" value="ECO:0007669"/>
    <property type="project" value="InterPro"/>
</dbReference>
<dbReference type="InterPro" id="IPR040577">
    <property type="entry name" value="Gln-synt_C"/>
</dbReference>
<dbReference type="GO" id="GO:0004356">
    <property type="term" value="F:glutamine synthetase activity"/>
    <property type="evidence" value="ECO:0007669"/>
    <property type="project" value="UniProtKB-EC"/>
</dbReference>
<dbReference type="STRING" id="1387353.BSF38_01592"/>
<evidence type="ECO:0000259" key="4">
    <source>
        <dbReference type="PROSITE" id="PS51987"/>
    </source>
</evidence>
<proteinExistence type="inferred from homology"/>
<dbReference type="KEGG" id="pbor:BSF38_01592"/>
<keyword evidence="6" id="KW-1185">Reference proteome</keyword>
<accession>A0A1U7CMJ2</accession>
<dbReference type="RefSeq" id="WP_076344554.1">
    <property type="nucleotide sequence ID" value="NZ_CP019082.1"/>
</dbReference>
<dbReference type="Proteomes" id="UP000186309">
    <property type="component" value="Chromosome"/>
</dbReference>
<dbReference type="InterPro" id="IPR014746">
    <property type="entry name" value="Gln_synth/guanido_kin_cat_dom"/>
</dbReference>
<dbReference type="Gene3D" id="3.30.590.10">
    <property type="entry name" value="Glutamine synthetase/guanido kinase, catalytic domain"/>
    <property type="match status" value="1"/>
</dbReference>
<comment type="similarity">
    <text evidence="1 2">Belongs to the glutamine synthetase family.</text>
</comment>
<evidence type="ECO:0000256" key="1">
    <source>
        <dbReference type="PROSITE-ProRule" id="PRU01330"/>
    </source>
</evidence>
<dbReference type="Gene3D" id="1.20.120.1560">
    <property type="match status" value="1"/>
</dbReference>
<dbReference type="PANTHER" id="PTHR42974">
    <property type="entry name" value="GLUTAMINE SYNTHETASE"/>
    <property type="match status" value="1"/>
</dbReference>